<dbReference type="Pfam" id="PF02893">
    <property type="entry name" value="GRAM"/>
    <property type="match status" value="1"/>
</dbReference>
<dbReference type="InterPro" id="IPR037848">
    <property type="entry name" value="GEM-like"/>
</dbReference>
<feature type="domain" description="GRAM" evidence="2">
    <location>
        <begin position="71"/>
        <end position="149"/>
    </location>
</feature>
<evidence type="ECO:0000313" key="4">
    <source>
        <dbReference type="Proteomes" id="UP001279734"/>
    </source>
</evidence>
<dbReference type="EMBL" id="BSYO01000010">
    <property type="protein sequence ID" value="GMH10892.1"/>
    <property type="molecule type" value="Genomic_DNA"/>
</dbReference>
<accession>A0AAD3SHU0</accession>
<comment type="caution">
    <text evidence="3">The sequence shown here is derived from an EMBL/GenBank/DDBJ whole genome shotgun (WGS) entry which is preliminary data.</text>
</comment>
<proteinExistence type="inferred from homology"/>
<evidence type="ECO:0000313" key="3">
    <source>
        <dbReference type="EMBL" id="GMH10892.1"/>
    </source>
</evidence>
<keyword evidence="4" id="KW-1185">Reference proteome</keyword>
<comment type="similarity">
    <text evidence="1">Belongs to the GEM family.</text>
</comment>
<dbReference type="PANTHER" id="PTHR31969">
    <property type="entry name" value="GEM-LIKE PROTEIN 2"/>
    <property type="match status" value="1"/>
</dbReference>
<dbReference type="AlphaFoldDB" id="A0AAD3SHU0"/>
<name>A0AAD3SHU0_NEPGR</name>
<protein>
    <recommendedName>
        <fullName evidence="2">GRAM domain-containing protein</fullName>
    </recommendedName>
</protein>
<gene>
    <name evidence="3" type="ORF">Nepgr_012733</name>
</gene>
<organism evidence="3 4">
    <name type="scientific">Nepenthes gracilis</name>
    <name type="common">Slender pitcher plant</name>
    <dbReference type="NCBI Taxonomy" id="150966"/>
    <lineage>
        <taxon>Eukaryota</taxon>
        <taxon>Viridiplantae</taxon>
        <taxon>Streptophyta</taxon>
        <taxon>Embryophyta</taxon>
        <taxon>Tracheophyta</taxon>
        <taxon>Spermatophyta</taxon>
        <taxon>Magnoliopsida</taxon>
        <taxon>eudicotyledons</taxon>
        <taxon>Gunneridae</taxon>
        <taxon>Pentapetalae</taxon>
        <taxon>Caryophyllales</taxon>
        <taxon>Nepenthaceae</taxon>
        <taxon>Nepenthes</taxon>
    </lineage>
</organism>
<dbReference type="Gene3D" id="2.30.29.30">
    <property type="entry name" value="Pleckstrin-homology domain (PH domain)/Phosphotyrosine-binding domain (PTB)"/>
    <property type="match status" value="1"/>
</dbReference>
<dbReference type="InterPro" id="IPR011993">
    <property type="entry name" value="PH-like_dom_sf"/>
</dbReference>
<reference evidence="3" key="1">
    <citation type="submission" date="2023-05" db="EMBL/GenBank/DDBJ databases">
        <title>Nepenthes gracilis genome sequencing.</title>
        <authorList>
            <person name="Fukushima K."/>
        </authorList>
    </citation>
    <scope>NUCLEOTIDE SEQUENCE</scope>
    <source>
        <strain evidence="3">SING2019-196</strain>
    </source>
</reference>
<dbReference type="Proteomes" id="UP001279734">
    <property type="component" value="Unassembled WGS sequence"/>
</dbReference>
<evidence type="ECO:0000259" key="2">
    <source>
        <dbReference type="SMART" id="SM00568"/>
    </source>
</evidence>
<sequence>MKKTALAIEDSSSGGTHRLQLQKTHKRLLPEQSTSVLRQTTLLRLGPNISETVRGKLSLGVQILQAGGMEKIFRRIFSVREGEMLVKASQCYLSTTAGPISGMLFISTEKVAFRSDRSIKFSSPDGHSIRYHYKVVIPLRKIKRTNQSENVKPPSQKYLQIVTNDNFEFWFMGFLNYKKTFKCLHQAISQALWNCFSLEIQTTK</sequence>
<dbReference type="InterPro" id="IPR004182">
    <property type="entry name" value="GRAM"/>
</dbReference>
<evidence type="ECO:0000256" key="1">
    <source>
        <dbReference type="ARBA" id="ARBA00009414"/>
    </source>
</evidence>
<dbReference type="SMART" id="SM00568">
    <property type="entry name" value="GRAM"/>
    <property type="match status" value="1"/>
</dbReference>